<protein>
    <submittedName>
        <fullName evidence="1">Uncharacterized protein</fullName>
    </submittedName>
</protein>
<evidence type="ECO:0000313" key="1">
    <source>
        <dbReference type="EMBL" id="GAM80705.1"/>
    </source>
</evidence>
<proteinExistence type="predicted"/>
<sequence length="33" mass="3990">MSSNLLTELSDKIRNSLLYHHLEKQISLRQRHQ</sequence>
<dbReference type="Proteomes" id="UP000031847">
    <property type="component" value="Unassembled WGS sequence"/>
</dbReference>
<name>A0A0B8QLB5_LACLL</name>
<organism evidence="1 2">
    <name type="scientific">Lactococcus lactis subsp. lactis</name>
    <name type="common">Streptococcus lactis</name>
    <dbReference type="NCBI Taxonomy" id="1360"/>
    <lineage>
        <taxon>Bacteria</taxon>
        <taxon>Bacillati</taxon>
        <taxon>Bacillota</taxon>
        <taxon>Bacilli</taxon>
        <taxon>Lactobacillales</taxon>
        <taxon>Streptococcaceae</taxon>
        <taxon>Lactococcus</taxon>
    </lineage>
</organism>
<gene>
    <name evidence="1" type="ORF">JCM5805K_1820</name>
</gene>
<comment type="caution">
    <text evidence="1">The sequence shown here is derived from an EMBL/GenBank/DDBJ whole genome shotgun (WGS) entry which is preliminary data.</text>
</comment>
<evidence type="ECO:0000313" key="2">
    <source>
        <dbReference type="Proteomes" id="UP000031847"/>
    </source>
</evidence>
<dbReference type="AlphaFoldDB" id="A0A0B8QLB5"/>
<accession>A0A0B8QLB5</accession>
<reference evidence="1 2" key="1">
    <citation type="submission" date="2015-01" db="EMBL/GenBank/DDBJ databases">
        <title>Lactococcus lactis subsp.lactis JCM 5805 whole genome shotgun sequence.</title>
        <authorList>
            <person name="Fujii T."/>
            <person name="Tomita Y."/>
            <person name="Ikushima S."/>
            <person name="Fujiwara D."/>
        </authorList>
    </citation>
    <scope>NUCLEOTIDE SEQUENCE [LARGE SCALE GENOMIC DNA]</scope>
    <source>
        <strain evidence="1 2">JCM 5805</strain>
    </source>
</reference>
<dbReference type="EMBL" id="BBSI01000029">
    <property type="protein sequence ID" value="GAM80705.1"/>
    <property type="molecule type" value="Genomic_DNA"/>
</dbReference>